<gene>
    <name evidence="2" type="ORF">Q361_10269</name>
</gene>
<sequence length="164" mass="18349">MLKKALLLLLLTFLMFSCKLNKDADTLLPGEATDSVAVGTDKDEHGCLASAGYTWSKVSKDCVRVFTGIQLNPIEKQEKEEAILCAYVLFSEDGNTAEIFMPNIDDSLLLVRKDKNEPWVYKDYQLYLGKEYSLKKAGITIYKGDIEAGNKVIESDEPEQGIEQ</sequence>
<comment type="caution">
    <text evidence="2">The sequence shown here is derived from an EMBL/GenBank/DDBJ whole genome shotgun (WGS) entry which is preliminary data.</text>
</comment>
<feature type="chain" id="PRO_5015734006" description="Lipoprotein" evidence="1">
    <location>
        <begin position="25"/>
        <end position="164"/>
    </location>
</feature>
<evidence type="ECO:0008006" key="4">
    <source>
        <dbReference type="Google" id="ProtNLM"/>
    </source>
</evidence>
<evidence type="ECO:0000313" key="3">
    <source>
        <dbReference type="Proteomes" id="UP000237056"/>
    </source>
</evidence>
<dbReference type="EMBL" id="PQNY01000002">
    <property type="protein sequence ID" value="POS02756.1"/>
    <property type="molecule type" value="Genomic_DNA"/>
</dbReference>
<organism evidence="2 3">
    <name type="scientific">Flavobacterium croceum DSM 17960</name>
    <dbReference type="NCBI Taxonomy" id="1121886"/>
    <lineage>
        <taxon>Bacteria</taxon>
        <taxon>Pseudomonadati</taxon>
        <taxon>Bacteroidota</taxon>
        <taxon>Flavobacteriia</taxon>
        <taxon>Flavobacteriales</taxon>
        <taxon>Flavobacteriaceae</taxon>
        <taxon>Flavobacterium</taxon>
    </lineage>
</organism>
<feature type="signal peptide" evidence="1">
    <location>
        <begin position="1"/>
        <end position="24"/>
    </location>
</feature>
<reference evidence="2 3" key="1">
    <citation type="submission" date="2018-01" db="EMBL/GenBank/DDBJ databases">
        <title>Genomic Encyclopedia of Type Strains, Phase I: the one thousand microbial genomes (KMG-I) project.</title>
        <authorList>
            <person name="Goeker M."/>
        </authorList>
    </citation>
    <scope>NUCLEOTIDE SEQUENCE [LARGE SCALE GENOMIC DNA]</scope>
    <source>
        <strain evidence="2 3">DSM 17960</strain>
    </source>
</reference>
<protein>
    <recommendedName>
        <fullName evidence="4">Lipoprotein</fullName>
    </recommendedName>
</protein>
<dbReference type="AlphaFoldDB" id="A0A2S4NAN1"/>
<proteinExistence type="predicted"/>
<evidence type="ECO:0000313" key="2">
    <source>
        <dbReference type="EMBL" id="POS02756.1"/>
    </source>
</evidence>
<evidence type="ECO:0000256" key="1">
    <source>
        <dbReference type="SAM" id="SignalP"/>
    </source>
</evidence>
<dbReference type="Proteomes" id="UP000237056">
    <property type="component" value="Unassembled WGS sequence"/>
</dbReference>
<keyword evidence="1" id="KW-0732">Signal</keyword>
<name>A0A2S4NAN1_9FLAO</name>
<dbReference type="RefSeq" id="WP_103725008.1">
    <property type="nucleotide sequence ID" value="NZ_PQNY01000002.1"/>
</dbReference>
<dbReference type="OrthoDB" id="1099822at2"/>
<accession>A0A2S4NAN1</accession>
<dbReference type="PROSITE" id="PS51257">
    <property type="entry name" value="PROKAR_LIPOPROTEIN"/>
    <property type="match status" value="1"/>
</dbReference>
<keyword evidence="3" id="KW-1185">Reference proteome</keyword>